<proteinExistence type="predicted"/>
<evidence type="ECO:0000313" key="1">
    <source>
        <dbReference type="EMBL" id="GMF41914.1"/>
    </source>
</evidence>
<gene>
    <name evidence="1" type="ORF">Pfra01_001347300</name>
</gene>
<name>A0A9W6XLG1_9STRA</name>
<comment type="caution">
    <text evidence="1">The sequence shown here is derived from an EMBL/GenBank/DDBJ whole genome shotgun (WGS) entry which is preliminary data.</text>
</comment>
<keyword evidence="2" id="KW-1185">Reference proteome</keyword>
<accession>A0A9W6XLG1</accession>
<organism evidence="1 2">
    <name type="scientific">Phytophthora fragariaefolia</name>
    <dbReference type="NCBI Taxonomy" id="1490495"/>
    <lineage>
        <taxon>Eukaryota</taxon>
        <taxon>Sar</taxon>
        <taxon>Stramenopiles</taxon>
        <taxon>Oomycota</taxon>
        <taxon>Peronosporomycetes</taxon>
        <taxon>Peronosporales</taxon>
        <taxon>Peronosporaceae</taxon>
        <taxon>Phytophthora</taxon>
    </lineage>
</organism>
<protein>
    <submittedName>
        <fullName evidence="1">Unnamed protein product</fullName>
    </submittedName>
</protein>
<dbReference type="Proteomes" id="UP001165121">
    <property type="component" value="Unassembled WGS sequence"/>
</dbReference>
<sequence length="204" mass="22172">MKLLILTMFFAAGSNKQYAVRGLTVEMNKRNNALQPTLEAQETIGPNVNLKAFEFGAFQLQYPQNISTLHSSANSAIASEPRLLARAATKLQHKDGVTLRDVRVLFDKLLDEVESAGTCSKHLAVASKVVAVHDFENAIVKVQEGRSRELSKVVEQAIPRLLGSPTVLEEDVRGSLGFADAALLGRRVTVRDAIPQLGLDPADV</sequence>
<evidence type="ECO:0000313" key="2">
    <source>
        <dbReference type="Proteomes" id="UP001165121"/>
    </source>
</evidence>
<reference evidence="1" key="1">
    <citation type="submission" date="2023-04" db="EMBL/GenBank/DDBJ databases">
        <title>Phytophthora fragariaefolia NBRC 109709.</title>
        <authorList>
            <person name="Ichikawa N."/>
            <person name="Sato H."/>
            <person name="Tonouchi N."/>
        </authorList>
    </citation>
    <scope>NUCLEOTIDE SEQUENCE</scope>
    <source>
        <strain evidence="1">NBRC 109709</strain>
    </source>
</reference>
<dbReference type="AlphaFoldDB" id="A0A9W6XLG1"/>
<dbReference type="EMBL" id="BSXT01001387">
    <property type="protein sequence ID" value="GMF41914.1"/>
    <property type="molecule type" value="Genomic_DNA"/>
</dbReference>